<accession>A0A1H0SHT8</accession>
<gene>
    <name evidence="2" type="ORF">SAMN04488061_2903</name>
</gene>
<dbReference type="RefSeq" id="WP_090229754.1">
    <property type="nucleotide sequence ID" value="NZ_FNJC01000004.1"/>
</dbReference>
<sequence length="262" mass="24087">MIVPPAHVIYPKSPIMVGKVIFLTSTGAGQWQVPNDWNDADNDIHCIAAGGGGNNSAANGVDGGGGGAYASVSNISLTPGAMIDYHVGPGTGGTGSGGHTWFNGTSLSNCSVGADSGNGGSQNRAGGSASASVGTIRFSGGSGGFGFSGSGGGGGAAGGPNGNGGNGQSGASGSRGGATAGGISGGFPGGPKAGNMEVSWLATGGGDETAGPGSGGAGGWQGPPGGNGGFYGGGGGGGGASQGGGGAGRQGIIVIRYVPLKE</sequence>
<dbReference type="EMBL" id="FNJC01000004">
    <property type="protein sequence ID" value="SDP41313.1"/>
    <property type="molecule type" value="Genomic_DNA"/>
</dbReference>
<evidence type="ECO:0000313" key="3">
    <source>
        <dbReference type="Proteomes" id="UP000198795"/>
    </source>
</evidence>
<proteinExistence type="predicted"/>
<comment type="caution">
    <text evidence="2">The sequence shown here is derived from an EMBL/GenBank/DDBJ whole genome shotgun (WGS) entry which is preliminary data.</text>
</comment>
<dbReference type="Proteomes" id="UP000198795">
    <property type="component" value="Unassembled WGS sequence"/>
</dbReference>
<feature type="compositionally biased region" description="Gly residues" evidence="1">
    <location>
        <begin position="154"/>
        <end position="192"/>
    </location>
</feature>
<evidence type="ECO:0000256" key="1">
    <source>
        <dbReference type="SAM" id="MobiDB-lite"/>
    </source>
</evidence>
<evidence type="ECO:0000313" key="2">
    <source>
        <dbReference type="EMBL" id="SDP41313.1"/>
    </source>
</evidence>
<keyword evidence="3" id="KW-1185">Reference proteome</keyword>
<feature type="region of interest" description="Disordered" evidence="1">
    <location>
        <begin position="154"/>
        <end position="248"/>
    </location>
</feature>
<name>A0A1H0SHT8_9HYPH</name>
<protein>
    <recommendedName>
        <fullName evidence="4">PE-PGRS family protein</fullName>
    </recommendedName>
</protein>
<reference evidence="2 3" key="1">
    <citation type="submission" date="2016-10" db="EMBL/GenBank/DDBJ databases">
        <authorList>
            <person name="Varghese N."/>
            <person name="Submissions S."/>
        </authorList>
    </citation>
    <scope>NUCLEOTIDE SEQUENCE [LARGE SCALE GENOMIC DNA]</scope>
    <source>
        <strain evidence="2 3">CGMCC 1.6497</strain>
    </source>
</reference>
<organism evidence="2 3">
    <name type="scientific">Filomicrobium insigne</name>
    <dbReference type="NCBI Taxonomy" id="418854"/>
    <lineage>
        <taxon>Bacteria</taxon>
        <taxon>Pseudomonadati</taxon>
        <taxon>Pseudomonadota</taxon>
        <taxon>Alphaproteobacteria</taxon>
        <taxon>Hyphomicrobiales</taxon>
        <taxon>Hyphomicrobiaceae</taxon>
        <taxon>Filomicrobium</taxon>
    </lineage>
</organism>
<feature type="compositionally biased region" description="Gly residues" evidence="1">
    <location>
        <begin position="203"/>
        <end position="248"/>
    </location>
</feature>
<evidence type="ECO:0008006" key="4">
    <source>
        <dbReference type="Google" id="ProtNLM"/>
    </source>
</evidence>